<dbReference type="Proteomes" id="UP000789595">
    <property type="component" value="Unassembled WGS sequence"/>
</dbReference>
<evidence type="ECO:0000256" key="1">
    <source>
        <dbReference type="SAM" id="Phobius"/>
    </source>
</evidence>
<dbReference type="AlphaFoldDB" id="A0A8J2X1K8"/>
<reference evidence="2" key="1">
    <citation type="submission" date="2021-11" db="EMBL/GenBank/DDBJ databases">
        <authorList>
            <consortium name="Genoscope - CEA"/>
            <person name="William W."/>
        </authorList>
    </citation>
    <scope>NUCLEOTIDE SEQUENCE</scope>
</reference>
<keyword evidence="1" id="KW-0472">Membrane</keyword>
<keyword evidence="3" id="KW-1185">Reference proteome</keyword>
<feature type="transmembrane region" description="Helical" evidence="1">
    <location>
        <begin position="33"/>
        <end position="52"/>
    </location>
</feature>
<keyword evidence="1" id="KW-0812">Transmembrane</keyword>
<dbReference type="EMBL" id="CAKKNE010000005">
    <property type="protein sequence ID" value="CAH0376464.1"/>
    <property type="molecule type" value="Genomic_DNA"/>
</dbReference>
<sequence>MARTGRVRKGRTRPDKVGDVHPCRKTILDDPKFILIFGILMNIIAYQLFGGIAVQDQLGAFAVAMVNAVFSHPMFETRFDDSYNIGFFVARLFSHGFIQSTEFIDAMIEAYDESKDRNVSVGYVGVAKLFIYFGILGYKDGTLDNDGWALKRVNWVIERTFGRSYCIAAEHVLLFCLNIVLSCPFLWSCTYKTLLAHCFWGGYSFAVKPLLKGLFTAYIDTYEDRAVVPQWAKLRKAAEEENPAQLQAAFVPLASAFDTSFTWKYNQAGFKLVEDAMHSAVAEHIASNLKLLPTIRGLRAGGVLCVQTAPTIKDHPGLKIIVPLKASDGNLSGLESALNLDDIRRNLSSGVTLGLVAAHTFGVCGTISKGLPSSITAPRVITYLKCSFTNLGTKHGASTSLMASVLCSGAVVDLTGTVRLKMYRPGQHHSTDPLPDDVLTLWNDRSDVLRVNRGAFDEVVELASSSMSVDLPERLEQFAQGQQAIFEFALLVGKQLREVKDKADAPQRFLAKLRELEASAADNNLKGVGLTIGFWAAAEIRSGSSPDPLQCFETPVPQMMEALSGVGIHCVDANIDRDEFIDKYLGGSTGASAALDSLAIFVPDRHLTHPTPAGLPRQLRSAAYRGNMFRADGLWEALVKAGGDLTLIRDLDLRRVYEPTGEYATNDFPPYNEYQVVRVVTEGPEGVTYRTTEQGHPRAAVLAASTLARDQQAEVDSRDELYKHLDDHALAELWRANKGRLPKGAVTSGRGGPNPTYDRALLLRKLQEAGIAPDPPTGDEA</sequence>
<keyword evidence="1" id="KW-1133">Transmembrane helix</keyword>
<organism evidence="2 3">
    <name type="scientific">Pelagomonas calceolata</name>
    <dbReference type="NCBI Taxonomy" id="35677"/>
    <lineage>
        <taxon>Eukaryota</taxon>
        <taxon>Sar</taxon>
        <taxon>Stramenopiles</taxon>
        <taxon>Ochrophyta</taxon>
        <taxon>Pelagophyceae</taxon>
        <taxon>Pelagomonadales</taxon>
        <taxon>Pelagomonadaceae</taxon>
        <taxon>Pelagomonas</taxon>
    </lineage>
</organism>
<comment type="caution">
    <text evidence="2">The sequence shown here is derived from an EMBL/GenBank/DDBJ whole genome shotgun (WGS) entry which is preliminary data.</text>
</comment>
<protein>
    <submittedName>
        <fullName evidence="2">Uncharacterized protein</fullName>
    </submittedName>
</protein>
<proteinExistence type="predicted"/>
<gene>
    <name evidence="2" type="ORF">PECAL_5P10540</name>
</gene>
<accession>A0A8J2X1K8</accession>
<evidence type="ECO:0000313" key="3">
    <source>
        <dbReference type="Proteomes" id="UP000789595"/>
    </source>
</evidence>
<evidence type="ECO:0000313" key="2">
    <source>
        <dbReference type="EMBL" id="CAH0376464.1"/>
    </source>
</evidence>
<name>A0A8J2X1K8_9STRA</name>